<dbReference type="Gene3D" id="3.40.1110.10">
    <property type="entry name" value="Calcium-transporting ATPase, cytoplasmic domain N"/>
    <property type="match status" value="1"/>
</dbReference>
<proteinExistence type="inferred from homology"/>
<dbReference type="SUPFAM" id="SSF81660">
    <property type="entry name" value="Metal cation-transporting ATPase, ATP-binding domain N"/>
    <property type="match status" value="1"/>
</dbReference>
<dbReference type="GO" id="GO:0016020">
    <property type="term" value="C:membrane"/>
    <property type="evidence" value="ECO:0007669"/>
    <property type="project" value="TreeGrafter"/>
</dbReference>
<dbReference type="PANTHER" id="PTHR48085">
    <property type="entry name" value="CADMIUM/ZINC-TRANSPORTING ATPASE HMA2-RELATED"/>
    <property type="match status" value="1"/>
</dbReference>
<dbReference type="GO" id="GO:0000166">
    <property type="term" value="F:nucleotide binding"/>
    <property type="evidence" value="ECO:0007669"/>
    <property type="project" value="InterPro"/>
</dbReference>
<comment type="caution">
    <text evidence="2">The sequence shown here is derived from an EMBL/GenBank/DDBJ whole genome shotgun (WGS) entry which is preliminary data.</text>
</comment>
<comment type="similarity">
    <text evidence="1">Belongs to the cation transport ATPase (P-type) (TC 3.A.3) family. Type IB subfamily.</text>
</comment>
<dbReference type="InterPro" id="IPR036412">
    <property type="entry name" value="HAD-like_sf"/>
</dbReference>
<dbReference type="Proteomes" id="UP001239215">
    <property type="component" value="Unassembled WGS sequence"/>
</dbReference>
<dbReference type="InterPro" id="IPR023214">
    <property type="entry name" value="HAD_sf"/>
</dbReference>
<dbReference type="SUPFAM" id="SSF56784">
    <property type="entry name" value="HAD-like"/>
    <property type="match status" value="1"/>
</dbReference>
<gene>
    <name evidence="2" type="ORF">QE405_002387</name>
</gene>
<dbReference type="Gene3D" id="3.40.50.1000">
    <property type="entry name" value="HAD superfamily/HAD-like"/>
    <property type="match status" value="1"/>
</dbReference>
<reference evidence="2" key="1">
    <citation type="submission" date="2023-07" db="EMBL/GenBank/DDBJ databases">
        <title>Functional and genomic diversity of the sorghum phyllosphere microbiome.</title>
        <authorList>
            <person name="Shade A."/>
        </authorList>
    </citation>
    <scope>NUCLEOTIDE SEQUENCE</scope>
    <source>
        <strain evidence="2">SORGH_AS_1067</strain>
    </source>
</reference>
<dbReference type="InterPro" id="IPR023299">
    <property type="entry name" value="ATPase_P-typ_cyto_dom_N"/>
</dbReference>
<evidence type="ECO:0000256" key="1">
    <source>
        <dbReference type="ARBA" id="ARBA00006024"/>
    </source>
</evidence>
<accession>A0AAJ1U4Q6</accession>
<sequence length="319" mass="32070">MSAVLLAVGAVLLLVSALLVVLADTLALAPLRADGAVVPRGGVLLAAARHGDVVVAEAGGFATDGELQVVAVEPVEPDHDRNLRWFAGALEHQGDGPVSRAISRLAGSGRVTDVRRVPGAGIEGSVDRHPVRVGDPRWLGVAAPTATRGGRTVAVEVDGRMLGSITVADRVRPEATGALTRLATDGWTTTMVTSAGEVEAQRLAAETGGDVRAVADADGRRALVAELADVGRSVVWVAGGAGTVAVPAGARLALTDTAGAAAARAGDVPVVVLPDVAVDRVEVLLARLRGLPGRLRAVRLGSGATALVGAVLVVAGVLV</sequence>
<organism evidence="2 3">
    <name type="scientific">Nocardioides zeae</name>
    <dbReference type="NCBI Taxonomy" id="1457234"/>
    <lineage>
        <taxon>Bacteria</taxon>
        <taxon>Bacillati</taxon>
        <taxon>Actinomycetota</taxon>
        <taxon>Actinomycetes</taxon>
        <taxon>Propionibacteriales</taxon>
        <taxon>Nocardioidaceae</taxon>
        <taxon>Nocardioides</taxon>
    </lineage>
</organism>
<dbReference type="InterPro" id="IPR051014">
    <property type="entry name" value="Cation_Transport_ATPase_IB"/>
</dbReference>
<name>A0AAJ1U4Q6_9ACTN</name>
<dbReference type="AlphaFoldDB" id="A0AAJ1U4Q6"/>
<protein>
    <submittedName>
        <fullName evidence="2">Cation transport ATPase</fullName>
    </submittedName>
</protein>
<dbReference type="EMBL" id="JAUTAN010000001">
    <property type="protein sequence ID" value="MDQ1105103.1"/>
    <property type="molecule type" value="Genomic_DNA"/>
</dbReference>
<dbReference type="RefSeq" id="WP_307201027.1">
    <property type="nucleotide sequence ID" value="NZ_JAUTAN010000001.1"/>
</dbReference>
<dbReference type="PANTHER" id="PTHR48085:SF5">
    <property type="entry name" value="CADMIUM_ZINC-TRANSPORTING ATPASE HMA4-RELATED"/>
    <property type="match status" value="1"/>
</dbReference>
<evidence type="ECO:0000313" key="3">
    <source>
        <dbReference type="Proteomes" id="UP001239215"/>
    </source>
</evidence>
<dbReference type="GO" id="GO:0022857">
    <property type="term" value="F:transmembrane transporter activity"/>
    <property type="evidence" value="ECO:0007669"/>
    <property type="project" value="TreeGrafter"/>
</dbReference>
<evidence type="ECO:0000313" key="2">
    <source>
        <dbReference type="EMBL" id="MDQ1105103.1"/>
    </source>
</evidence>